<sequence length="476" mass="50944">MAVATDAGAGVVPQSHGRSPLARISWLLPPLVIALFALKPLGPVKDPDAFWHVVAGEHLLSTGQFVLDDPFGAATEKTWILNQWLPEVLMQWAHAAYGLPGVAWLLCLGSVLVGLAVLGACRRRSSPLVSALVLALTFVALSGSLSPRPQLVTFALSAVTSSAWLLTRDDGRARWWLIPLTWLWACSHGMWFVGPVIGATVIVGMALERRVSVRGAARLGLVPLLSVAAAALTPVGPRLFSSPFQVEGVTAYISEWQRPSLTEPATLAALSLVVPIVVRLRRRWRQEWTAVLLGALALVLVTSWSRTVGLGAVILAPLTAKAIQDLLSEPAPDRPRRERGAVTAFALGSLLLAALLLPTVAATPGIGPNGLDEALNRLPAGTVVCNDQADGGWIMLQHPGLRPTMDTRVELYTVDHIKAYLGFMAADAGWRNYAARVGCSYALLPVKLPVLEAMRTTGGWSLVEQTQGYSLLRCGR</sequence>
<reference evidence="3" key="1">
    <citation type="journal article" date="2019" name="Int. J. Syst. Evol. Microbiol.">
        <title>The Global Catalogue of Microorganisms (GCM) 10K type strain sequencing project: providing services to taxonomists for standard genome sequencing and annotation.</title>
        <authorList>
            <consortium name="The Broad Institute Genomics Platform"/>
            <consortium name="The Broad Institute Genome Sequencing Center for Infectious Disease"/>
            <person name="Wu L."/>
            <person name="Ma J."/>
        </authorList>
    </citation>
    <scope>NUCLEOTIDE SEQUENCE [LARGE SCALE GENOMIC DNA]</scope>
    <source>
        <strain evidence="3">JCM 16259</strain>
    </source>
</reference>
<name>A0ABP5Z162_9MICO</name>
<keyword evidence="3" id="KW-1185">Reference proteome</keyword>
<evidence type="ECO:0008006" key="4">
    <source>
        <dbReference type="Google" id="ProtNLM"/>
    </source>
</evidence>
<protein>
    <recommendedName>
        <fullName evidence="4">Glycosyltransferase RgtA/B/C/D-like domain-containing protein</fullName>
    </recommendedName>
</protein>
<gene>
    <name evidence="2" type="ORF">GCM10009858_30710</name>
</gene>
<feature type="transmembrane region" description="Helical" evidence="1">
    <location>
        <begin position="340"/>
        <end position="361"/>
    </location>
</feature>
<comment type="caution">
    <text evidence="2">The sequence shown here is derived from an EMBL/GenBank/DDBJ whole genome shotgun (WGS) entry which is preliminary data.</text>
</comment>
<evidence type="ECO:0000313" key="2">
    <source>
        <dbReference type="EMBL" id="GAA2490524.1"/>
    </source>
</evidence>
<keyword evidence="1" id="KW-0812">Transmembrane</keyword>
<keyword evidence="1" id="KW-0472">Membrane</keyword>
<feature type="transmembrane region" description="Helical" evidence="1">
    <location>
        <begin position="219"/>
        <end position="240"/>
    </location>
</feature>
<proteinExistence type="predicted"/>
<feature type="transmembrane region" description="Helical" evidence="1">
    <location>
        <begin position="21"/>
        <end position="38"/>
    </location>
</feature>
<feature type="transmembrane region" description="Helical" evidence="1">
    <location>
        <begin position="260"/>
        <end position="278"/>
    </location>
</feature>
<accession>A0ABP5Z162</accession>
<feature type="transmembrane region" description="Helical" evidence="1">
    <location>
        <begin position="182"/>
        <end position="207"/>
    </location>
</feature>
<dbReference type="RefSeq" id="WP_344255882.1">
    <property type="nucleotide sequence ID" value="NZ_BAAARE010000013.1"/>
</dbReference>
<feature type="transmembrane region" description="Helical" evidence="1">
    <location>
        <begin position="102"/>
        <end position="121"/>
    </location>
</feature>
<dbReference type="Proteomes" id="UP001500730">
    <property type="component" value="Unassembled WGS sequence"/>
</dbReference>
<keyword evidence="1" id="KW-1133">Transmembrane helix</keyword>
<feature type="transmembrane region" description="Helical" evidence="1">
    <location>
        <begin position="128"/>
        <end position="146"/>
    </location>
</feature>
<organism evidence="2 3">
    <name type="scientific">Terrabacter carboxydivorans</name>
    <dbReference type="NCBI Taxonomy" id="619730"/>
    <lineage>
        <taxon>Bacteria</taxon>
        <taxon>Bacillati</taxon>
        <taxon>Actinomycetota</taxon>
        <taxon>Actinomycetes</taxon>
        <taxon>Micrococcales</taxon>
        <taxon>Intrasporangiaceae</taxon>
        <taxon>Terrabacter</taxon>
    </lineage>
</organism>
<dbReference type="EMBL" id="BAAARE010000013">
    <property type="protein sequence ID" value="GAA2490524.1"/>
    <property type="molecule type" value="Genomic_DNA"/>
</dbReference>
<evidence type="ECO:0000256" key="1">
    <source>
        <dbReference type="SAM" id="Phobius"/>
    </source>
</evidence>
<evidence type="ECO:0000313" key="3">
    <source>
        <dbReference type="Proteomes" id="UP001500730"/>
    </source>
</evidence>